<feature type="binding site" evidence="11">
    <location>
        <position position="74"/>
    </location>
    <ligand>
        <name>Na(+)</name>
        <dbReference type="ChEBI" id="CHEBI:29101"/>
        <note>structural</note>
    </ligand>
</feature>
<dbReference type="PANTHER" id="PTHR28259:SF1">
    <property type="entry name" value="FLUORIDE EXPORT PROTEIN 1-RELATED"/>
    <property type="match status" value="1"/>
</dbReference>
<reference evidence="13" key="1">
    <citation type="submission" date="2016-11" db="EMBL/GenBank/DDBJ databases">
        <authorList>
            <person name="Varghese N."/>
            <person name="Submissions S."/>
        </authorList>
    </citation>
    <scope>NUCLEOTIDE SEQUENCE [LARGE SCALE GENOMIC DNA]</scope>
    <source>
        <strain evidence="13">DSM 16478</strain>
    </source>
</reference>
<dbReference type="STRING" id="228958.SAMN04488007_1843"/>
<evidence type="ECO:0000313" key="12">
    <source>
        <dbReference type="EMBL" id="SHJ89168.1"/>
    </source>
</evidence>
<keyword evidence="11" id="KW-0813">Transport</keyword>
<dbReference type="GO" id="GO:0062054">
    <property type="term" value="F:fluoride channel activity"/>
    <property type="evidence" value="ECO:0007669"/>
    <property type="project" value="UniProtKB-UniRule"/>
</dbReference>
<evidence type="ECO:0000256" key="3">
    <source>
        <dbReference type="ARBA" id="ARBA00022519"/>
    </source>
</evidence>
<sequence length="123" mass="13541">MKQFLLVFIGGGFGSILRYYISKNLNAYYSNFYLGTFLVNIIGCLLIGILIGLSLKNNYISENQTLLLATGFCGGFTTFSTFALESNILFKESSLLQTSLYMGFSVAIGILAISLGLWICKML</sequence>
<comment type="activity regulation">
    <text evidence="11">Na(+) is not transported, but it plays an essential structural role and its presence is essential for fluoride channel function.</text>
</comment>
<keyword evidence="5 11" id="KW-1133">Transmembrane helix</keyword>
<dbReference type="OrthoDB" id="9815830at2"/>
<dbReference type="HAMAP" id="MF_00454">
    <property type="entry name" value="FluC"/>
    <property type="match status" value="1"/>
</dbReference>
<organism evidence="12 13">
    <name type="scientific">Maribacter aquivivus</name>
    <dbReference type="NCBI Taxonomy" id="228958"/>
    <lineage>
        <taxon>Bacteria</taxon>
        <taxon>Pseudomonadati</taxon>
        <taxon>Bacteroidota</taxon>
        <taxon>Flavobacteriia</taxon>
        <taxon>Flavobacteriales</taxon>
        <taxon>Flavobacteriaceae</taxon>
        <taxon>Maribacter</taxon>
    </lineage>
</organism>
<keyword evidence="7 11" id="KW-0472">Membrane</keyword>
<keyword evidence="2 11" id="KW-1003">Cell membrane</keyword>
<dbReference type="PANTHER" id="PTHR28259">
    <property type="entry name" value="FLUORIDE EXPORT PROTEIN 1-RELATED"/>
    <property type="match status" value="1"/>
</dbReference>
<dbReference type="Pfam" id="PF02537">
    <property type="entry name" value="CRCB"/>
    <property type="match status" value="1"/>
</dbReference>
<dbReference type="EMBL" id="FQZX01000001">
    <property type="protein sequence ID" value="SHJ89168.1"/>
    <property type="molecule type" value="Genomic_DNA"/>
</dbReference>
<dbReference type="GO" id="GO:0046872">
    <property type="term" value="F:metal ion binding"/>
    <property type="evidence" value="ECO:0007669"/>
    <property type="project" value="UniProtKB-KW"/>
</dbReference>
<evidence type="ECO:0000256" key="7">
    <source>
        <dbReference type="ARBA" id="ARBA00023136"/>
    </source>
</evidence>
<proteinExistence type="inferred from homology"/>
<dbReference type="Proteomes" id="UP000184314">
    <property type="component" value="Unassembled WGS sequence"/>
</dbReference>
<feature type="transmembrane region" description="Helical" evidence="11">
    <location>
        <begin position="33"/>
        <end position="53"/>
    </location>
</feature>
<keyword evidence="11" id="KW-0479">Metal-binding</keyword>
<comment type="function">
    <text evidence="11">Fluoride-specific ion channel. Important for reducing fluoride concentration in the cell, thus reducing its toxicity.</text>
</comment>
<keyword evidence="13" id="KW-1185">Reference proteome</keyword>
<dbReference type="RefSeq" id="WP_073243237.1">
    <property type="nucleotide sequence ID" value="NZ_FQZX01000001.1"/>
</dbReference>
<accession>A0A1M6N0J7</accession>
<dbReference type="InterPro" id="IPR003691">
    <property type="entry name" value="FluC"/>
</dbReference>
<evidence type="ECO:0000256" key="4">
    <source>
        <dbReference type="ARBA" id="ARBA00022692"/>
    </source>
</evidence>
<dbReference type="GO" id="GO:0005886">
    <property type="term" value="C:plasma membrane"/>
    <property type="evidence" value="ECO:0007669"/>
    <property type="project" value="UniProtKB-SubCell"/>
</dbReference>
<keyword evidence="4 11" id="KW-0812">Transmembrane</keyword>
<feature type="transmembrane region" description="Helical" evidence="11">
    <location>
        <begin position="99"/>
        <end position="120"/>
    </location>
</feature>
<keyword evidence="6 11" id="KW-0406">Ion transport</keyword>
<keyword evidence="8 11" id="KW-0407">Ion channel</keyword>
<keyword evidence="3" id="KW-0997">Cell inner membrane</keyword>
<comment type="similarity">
    <text evidence="9 11">Belongs to the fluoride channel Fluc/FEX (TC 1.A.43) family.</text>
</comment>
<protein>
    <recommendedName>
        <fullName evidence="11">Fluoride-specific ion channel FluC</fullName>
    </recommendedName>
</protein>
<feature type="transmembrane region" description="Helical" evidence="11">
    <location>
        <begin position="5"/>
        <end position="21"/>
    </location>
</feature>
<evidence type="ECO:0000256" key="1">
    <source>
        <dbReference type="ARBA" id="ARBA00004651"/>
    </source>
</evidence>
<evidence type="ECO:0000256" key="2">
    <source>
        <dbReference type="ARBA" id="ARBA00022475"/>
    </source>
</evidence>
<evidence type="ECO:0000313" key="13">
    <source>
        <dbReference type="Proteomes" id="UP000184314"/>
    </source>
</evidence>
<dbReference type="GO" id="GO:0140114">
    <property type="term" value="P:cellular detoxification of fluoride"/>
    <property type="evidence" value="ECO:0007669"/>
    <property type="project" value="UniProtKB-UniRule"/>
</dbReference>
<comment type="catalytic activity">
    <reaction evidence="10">
        <text>fluoride(in) = fluoride(out)</text>
        <dbReference type="Rhea" id="RHEA:76159"/>
        <dbReference type="ChEBI" id="CHEBI:17051"/>
    </reaction>
    <physiologicalReaction direction="left-to-right" evidence="10">
        <dbReference type="Rhea" id="RHEA:76160"/>
    </physiologicalReaction>
</comment>
<gene>
    <name evidence="11" type="primary">fluC</name>
    <name evidence="11" type="synonym">crcB</name>
    <name evidence="12" type="ORF">SAMN04488007_1843</name>
</gene>
<comment type="subcellular location">
    <subcellularLocation>
        <location evidence="1 11">Cell membrane</location>
        <topology evidence="1 11">Multi-pass membrane protein</topology>
    </subcellularLocation>
</comment>
<evidence type="ECO:0000256" key="8">
    <source>
        <dbReference type="ARBA" id="ARBA00023303"/>
    </source>
</evidence>
<evidence type="ECO:0000256" key="10">
    <source>
        <dbReference type="ARBA" id="ARBA00035585"/>
    </source>
</evidence>
<feature type="transmembrane region" description="Helical" evidence="11">
    <location>
        <begin position="65"/>
        <end position="84"/>
    </location>
</feature>
<feature type="binding site" evidence="11">
    <location>
        <position position="77"/>
    </location>
    <ligand>
        <name>Na(+)</name>
        <dbReference type="ChEBI" id="CHEBI:29101"/>
        <note>structural</note>
    </ligand>
</feature>
<dbReference type="AlphaFoldDB" id="A0A1M6N0J7"/>
<dbReference type="NCBIfam" id="TIGR00494">
    <property type="entry name" value="crcB"/>
    <property type="match status" value="1"/>
</dbReference>
<evidence type="ECO:0000256" key="5">
    <source>
        <dbReference type="ARBA" id="ARBA00022989"/>
    </source>
</evidence>
<evidence type="ECO:0000256" key="11">
    <source>
        <dbReference type="HAMAP-Rule" id="MF_00454"/>
    </source>
</evidence>
<evidence type="ECO:0000256" key="9">
    <source>
        <dbReference type="ARBA" id="ARBA00035120"/>
    </source>
</evidence>
<evidence type="ECO:0000256" key="6">
    <source>
        <dbReference type="ARBA" id="ARBA00023065"/>
    </source>
</evidence>
<name>A0A1M6N0J7_9FLAO</name>
<keyword evidence="11" id="KW-0915">Sodium</keyword>